<keyword evidence="3 9" id="KW-0813">Transport</keyword>
<keyword evidence="8 9" id="KW-0472">Membrane</keyword>
<comment type="caution">
    <text evidence="13">The sequence shown here is derived from an EMBL/GenBank/DDBJ whole genome shotgun (WGS) entry which is preliminary data.</text>
</comment>
<evidence type="ECO:0000313" key="14">
    <source>
        <dbReference type="Proteomes" id="UP000776276"/>
    </source>
</evidence>
<accession>A0ABS6BFB3</accession>
<keyword evidence="6 9" id="KW-0812">Transmembrane</keyword>
<evidence type="ECO:0000256" key="8">
    <source>
        <dbReference type="ARBA" id="ARBA00023136"/>
    </source>
</evidence>
<dbReference type="InterPro" id="IPR010129">
    <property type="entry name" value="T1SS_HlyD"/>
</dbReference>
<proteinExistence type="inferred from homology"/>
<reference evidence="13 14" key="1">
    <citation type="submission" date="2021-06" db="EMBL/GenBank/DDBJ databases">
        <title>Sphingomonas sp. XMGL2, whole genome shotgun sequencing project.</title>
        <authorList>
            <person name="Zhao G."/>
            <person name="Shen L."/>
        </authorList>
    </citation>
    <scope>NUCLEOTIDE SEQUENCE [LARGE SCALE GENOMIC DNA]</scope>
    <source>
        <strain evidence="13 14">XMGL2</strain>
    </source>
</reference>
<protein>
    <recommendedName>
        <fullName evidence="9">Membrane fusion protein (MFP) family protein</fullName>
    </recommendedName>
</protein>
<evidence type="ECO:0000256" key="5">
    <source>
        <dbReference type="ARBA" id="ARBA00022519"/>
    </source>
</evidence>
<comment type="similarity">
    <text evidence="2 9">Belongs to the membrane fusion protein (MFP) (TC 8.A.1) family.</text>
</comment>
<evidence type="ECO:0000259" key="11">
    <source>
        <dbReference type="Pfam" id="PF25994"/>
    </source>
</evidence>
<dbReference type="InterPro" id="IPR058781">
    <property type="entry name" value="HH_AprE-like"/>
</dbReference>
<evidence type="ECO:0000259" key="12">
    <source>
        <dbReference type="Pfam" id="PF26002"/>
    </source>
</evidence>
<organism evidence="13 14">
    <name type="scientific">Sphingomonas quercus</name>
    <dbReference type="NCBI Taxonomy" id="2842451"/>
    <lineage>
        <taxon>Bacteria</taxon>
        <taxon>Pseudomonadati</taxon>
        <taxon>Pseudomonadota</taxon>
        <taxon>Alphaproteobacteria</taxon>
        <taxon>Sphingomonadales</taxon>
        <taxon>Sphingomonadaceae</taxon>
        <taxon>Sphingomonas</taxon>
    </lineage>
</organism>
<dbReference type="Proteomes" id="UP000776276">
    <property type="component" value="Unassembled WGS sequence"/>
</dbReference>
<keyword evidence="10" id="KW-0175">Coiled coil</keyword>
<keyword evidence="14" id="KW-1185">Reference proteome</keyword>
<evidence type="ECO:0000256" key="3">
    <source>
        <dbReference type="ARBA" id="ARBA00022448"/>
    </source>
</evidence>
<gene>
    <name evidence="13" type="ORF">KOF26_03845</name>
</gene>
<evidence type="ECO:0000256" key="4">
    <source>
        <dbReference type="ARBA" id="ARBA00022475"/>
    </source>
</evidence>
<dbReference type="RefSeq" id="WP_216320422.1">
    <property type="nucleotide sequence ID" value="NZ_JAHKRT010000002.1"/>
</dbReference>
<dbReference type="PANTHER" id="PTHR30386:SF17">
    <property type="entry name" value="ALKALINE PROTEASE SECRETION PROTEIN APRE"/>
    <property type="match status" value="1"/>
</dbReference>
<evidence type="ECO:0000256" key="10">
    <source>
        <dbReference type="SAM" id="Coils"/>
    </source>
</evidence>
<feature type="domain" description="AprE-like long alpha-helical hairpin" evidence="11">
    <location>
        <begin position="120"/>
        <end position="308"/>
    </location>
</feature>
<keyword evidence="4 9" id="KW-1003">Cell membrane</keyword>
<feature type="coiled-coil region" evidence="10">
    <location>
        <begin position="124"/>
        <end position="151"/>
    </location>
</feature>
<dbReference type="EMBL" id="JAHKRT010000002">
    <property type="protein sequence ID" value="MBU3076988.1"/>
    <property type="molecule type" value="Genomic_DNA"/>
</dbReference>
<keyword evidence="5 9" id="KW-0997">Cell inner membrane</keyword>
<dbReference type="Pfam" id="PF26002">
    <property type="entry name" value="Beta-barrel_AprE"/>
    <property type="match status" value="1"/>
</dbReference>
<feature type="coiled-coil region" evidence="10">
    <location>
        <begin position="188"/>
        <end position="215"/>
    </location>
</feature>
<dbReference type="InterPro" id="IPR058982">
    <property type="entry name" value="Beta-barrel_AprE"/>
</dbReference>
<dbReference type="InterPro" id="IPR050739">
    <property type="entry name" value="MFP"/>
</dbReference>
<evidence type="ECO:0000256" key="2">
    <source>
        <dbReference type="ARBA" id="ARBA00009477"/>
    </source>
</evidence>
<keyword evidence="7 9" id="KW-1133">Transmembrane helix</keyword>
<feature type="transmembrane region" description="Helical" evidence="9">
    <location>
        <begin position="45"/>
        <end position="65"/>
    </location>
</feature>
<evidence type="ECO:0000256" key="1">
    <source>
        <dbReference type="ARBA" id="ARBA00004377"/>
    </source>
</evidence>
<dbReference type="NCBIfam" id="TIGR01843">
    <property type="entry name" value="type_I_hlyD"/>
    <property type="match status" value="1"/>
</dbReference>
<evidence type="ECO:0000256" key="6">
    <source>
        <dbReference type="ARBA" id="ARBA00022692"/>
    </source>
</evidence>
<evidence type="ECO:0000256" key="9">
    <source>
        <dbReference type="RuleBase" id="RU365093"/>
    </source>
</evidence>
<sequence>MNMLHDIDRLLRRRQPADEMQHVPGFTEVDITDGEIARLQLRRPIVAGSLVVLVLVFGLLLWAAIASISGAVVAPGIVRVEGSAKTLKHREGGTIRRILVREGQAVKAGQLLIQFDRVQAQAARDIYQSAYDSAEANLARFQAEAANAAQVDFPADLLARQSDPNVGMLLAGQRTLFASRMTLYRSQAAVLSGQAQQLETQIQGLQAQAAAVDSQGETIIDELQGVRELARDGYAPKTRLLALERSAAGIKGQRGQITSDIGRTRQAIGEIRLQIAQLDDKRQTDAADGIRQAQERLTDAGPKVRAAVESLAQTEVRAPVSGHVFNLTQFTEGGVAGPTETLLQIVPEGTKVTINTRVRPNDIASVRVGLPADVTLTAYNPRTTPPVRGHVTLVAPDATSDEATHESYYNVRVSVDPGELARAGPDVRMTPGMPAVVNIVTGSRTILDWLLGPMTEAMRTAMRER</sequence>
<dbReference type="Pfam" id="PF25994">
    <property type="entry name" value="HH_AprE"/>
    <property type="match status" value="1"/>
</dbReference>
<name>A0ABS6BFB3_9SPHN</name>
<feature type="domain" description="AprE-like beta-barrel" evidence="12">
    <location>
        <begin position="353"/>
        <end position="442"/>
    </location>
</feature>
<evidence type="ECO:0000313" key="13">
    <source>
        <dbReference type="EMBL" id="MBU3076988.1"/>
    </source>
</evidence>
<evidence type="ECO:0000256" key="7">
    <source>
        <dbReference type="ARBA" id="ARBA00022989"/>
    </source>
</evidence>
<comment type="subcellular location">
    <subcellularLocation>
        <location evidence="1 9">Cell inner membrane</location>
        <topology evidence="1 9">Single-pass membrane protein</topology>
    </subcellularLocation>
</comment>
<dbReference type="PANTHER" id="PTHR30386">
    <property type="entry name" value="MEMBRANE FUSION SUBUNIT OF EMRAB-TOLC MULTIDRUG EFFLUX PUMP"/>
    <property type="match status" value="1"/>
</dbReference>